<dbReference type="EMBL" id="CAJPWZ010000580">
    <property type="protein sequence ID" value="CAG2196881.1"/>
    <property type="molecule type" value="Genomic_DNA"/>
</dbReference>
<feature type="region of interest" description="Disordered" evidence="1">
    <location>
        <begin position="1"/>
        <end position="23"/>
    </location>
</feature>
<organism evidence="3 4">
    <name type="scientific">Mytilus edulis</name>
    <name type="common">Blue mussel</name>
    <dbReference type="NCBI Taxonomy" id="6550"/>
    <lineage>
        <taxon>Eukaryota</taxon>
        <taxon>Metazoa</taxon>
        <taxon>Spiralia</taxon>
        <taxon>Lophotrochozoa</taxon>
        <taxon>Mollusca</taxon>
        <taxon>Bivalvia</taxon>
        <taxon>Autobranchia</taxon>
        <taxon>Pteriomorphia</taxon>
        <taxon>Mytilida</taxon>
        <taxon>Mytiloidea</taxon>
        <taxon>Mytilidae</taxon>
        <taxon>Mytilinae</taxon>
        <taxon>Mytilus</taxon>
    </lineage>
</organism>
<dbReference type="InterPro" id="IPR036179">
    <property type="entry name" value="Ig-like_dom_sf"/>
</dbReference>
<gene>
    <name evidence="3" type="ORF">MEDL_11742</name>
</gene>
<dbReference type="SUPFAM" id="SSF48726">
    <property type="entry name" value="Immunoglobulin"/>
    <property type="match status" value="1"/>
</dbReference>
<dbReference type="SMART" id="SM00409">
    <property type="entry name" value="IG"/>
    <property type="match status" value="2"/>
</dbReference>
<dbReference type="InterPro" id="IPR013783">
    <property type="entry name" value="Ig-like_fold"/>
</dbReference>
<proteinExistence type="predicted"/>
<dbReference type="OrthoDB" id="6204354at2759"/>
<dbReference type="Proteomes" id="UP000683360">
    <property type="component" value="Unassembled WGS sequence"/>
</dbReference>
<name>A0A8S3QVD7_MYTED</name>
<keyword evidence="4" id="KW-1185">Reference proteome</keyword>
<evidence type="ECO:0000313" key="3">
    <source>
        <dbReference type="EMBL" id="CAG2196881.1"/>
    </source>
</evidence>
<protein>
    <recommendedName>
        <fullName evidence="2">Ig-like domain-containing protein</fullName>
    </recommendedName>
</protein>
<reference evidence="3" key="1">
    <citation type="submission" date="2021-03" db="EMBL/GenBank/DDBJ databases">
        <authorList>
            <person name="Bekaert M."/>
        </authorList>
    </citation>
    <scope>NUCLEOTIDE SEQUENCE</scope>
</reference>
<dbReference type="InterPro" id="IPR007110">
    <property type="entry name" value="Ig-like_dom"/>
</dbReference>
<comment type="caution">
    <text evidence="3">The sequence shown here is derived from an EMBL/GenBank/DDBJ whole genome shotgun (WGS) entry which is preliminary data.</text>
</comment>
<evidence type="ECO:0000313" key="4">
    <source>
        <dbReference type="Proteomes" id="UP000683360"/>
    </source>
</evidence>
<sequence length="289" mass="31980">MCCESRPSDSNQGQGSLSKSGKTSSARLASLMVNLRREVFLKEQPSISQSLSETPLALSMMQNGQSSQIGVVTLASGRRRGEIHAFYIFDACLRFNRDKSSITLLTDSAFLAKNQIPDKGAEPVVIPALPNSLQLIFVSKDVDKEFGPNYTDEDATVDVSWKKNGKEIIPLNSDRMKINITRATSEDEGLYVCTLNSKNMQFKYSIIVFGTVEIVYVQMGSKKVFGRTIHDEITTAEATWTKNGKKVKSTHSERTKFKIVKATSEDEGSYVCTFGENNMQLTFSLVVVG</sequence>
<feature type="compositionally biased region" description="Polar residues" evidence="1">
    <location>
        <begin position="8"/>
        <end position="23"/>
    </location>
</feature>
<dbReference type="AlphaFoldDB" id="A0A8S3QVD7"/>
<evidence type="ECO:0000259" key="2">
    <source>
        <dbReference type="PROSITE" id="PS50835"/>
    </source>
</evidence>
<dbReference type="Gene3D" id="2.60.40.10">
    <property type="entry name" value="Immunoglobulins"/>
    <property type="match status" value="2"/>
</dbReference>
<evidence type="ECO:0000256" key="1">
    <source>
        <dbReference type="SAM" id="MobiDB-lite"/>
    </source>
</evidence>
<dbReference type="PROSITE" id="PS50835">
    <property type="entry name" value="IG_LIKE"/>
    <property type="match status" value="1"/>
</dbReference>
<dbReference type="InterPro" id="IPR003599">
    <property type="entry name" value="Ig_sub"/>
</dbReference>
<feature type="domain" description="Ig-like" evidence="2">
    <location>
        <begin position="170"/>
        <end position="282"/>
    </location>
</feature>
<accession>A0A8S3QVD7</accession>